<gene>
    <name evidence="1" type="ORF">F5148DRAFT_1151617</name>
</gene>
<name>A0ACC0TZH7_9AGAM</name>
<organism evidence="1 2">
    <name type="scientific">Russula earlei</name>
    <dbReference type="NCBI Taxonomy" id="71964"/>
    <lineage>
        <taxon>Eukaryota</taxon>
        <taxon>Fungi</taxon>
        <taxon>Dikarya</taxon>
        <taxon>Basidiomycota</taxon>
        <taxon>Agaricomycotina</taxon>
        <taxon>Agaricomycetes</taxon>
        <taxon>Russulales</taxon>
        <taxon>Russulaceae</taxon>
        <taxon>Russula</taxon>
    </lineage>
</organism>
<sequence length="151" mass="15748">MTEGMVVADKMQAGVADEAEGMAKCKMGVIGVMEVVGNAEARTGKANGMAWSRGGAAAEGTVGRTGTVEAGDTADMTEESEAEMVGNKTATERGNMEVRSAFPADVAWVLREDVDCCIKHLLEVVIYSLLLIHVPGVKVIRKSSCNCPGGV</sequence>
<comment type="caution">
    <text evidence="1">The sequence shown here is derived from an EMBL/GenBank/DDBJ whole genome shotgun (WGS) entry which is preliminary data.</text>
</comment>
<dbReference type="Proteomes" id="UP001207468">
    <property type="component" value="Unassembled WGS sequence"/>
</dbReference>
<keyword evidence="2" id="KW-1185">Reference proteome</keyword>
<reference evidence="1" key="1">
    <citation type="submission" date="2021-03" db="EMBL/GenBank/DDBJ databases">
        <title>Evolutionary priming and transition to the ectomycorrhizal habit in an iconic lineage of mushroom-forming fungi: is preadaptation a requirement?</title>
        <authorList>
            <consortium name="DOE Joint Genome Institute"/>
            <person name="Looney B.P."/>
            <person name="Miyauchi S."/>
            <person name="Morin E."/>
            <person name="Drula E."/>
            <person name="Courty P.E."/>
            <person name="Chicoki N."/>
            <person name="Fauchery L."/>
            <person name="Kohler A."/>
            <person name="Kuo A."/>
            <person name="LaButti K."/>
            <person name="Pangilinan J."/>
            <person name="Lipzen A."/>
            <person name="Riley R."/>
            <person name="Andreopoulos W."/>
            <person name="He G."/>
            <person name="Johnson J."/>
            <person name="Barry K.W."/>
            <person name="Grigoriev I.V."/>
            <person name="Nagy L."/>
            <person name="Hibbett D."/>
            <person name="Henrissat B."/>
            <person name="Matheny P.B."/>
            <person name="Labbe J."/>
            <person name="Martin A.F."/>
        </authorList>
    </citation>
    <scope>NUCLEOTIDE SEQUENCE</scope>
    <source>
        <strain evidence="1">BPL698</strain>
    </source>
</reference>
<accession>A0ACC0TZH7</accession>
<proteinExistence type="predicted"/>
<protein>
    <submittedName>
        <fullName evidence="1">Uncharacterized protein</fullName>
    </submittedName>
</protein>
<dbReference type="EMBL" id="JAGFNK010000265">
    <property type="protein sequence ID" value="KAI9454812.1"/>
    <property type="molecule type" value="Genomic_DNA"/>
</dbReference>
<evidence type="ECO:0000313" key="2">
    <source>
        <dbReference type="Proteomes" id="UP001207468"/>
    </source>
</evidence>
<evidence type="ECO:0000313" key="1">
    <source>
        <dbReference type="EMBL" id="KAI9454812.1"/>
    </source>
</evidence>